<feature type="compositionally biased region" description="Basic and acidic residues" evidence="1">
    <location>
        <begin position="118"/>
        <end position="145"/>
    </location>
</feature>
<feature type="region of interest" description="Disordered" evidence="1">
    <location>
        <begin position="508"/>
        <end position="535"/>
    </location>
</feature>
<feature type="compositionally biased region" description="Polar residues" evidence="1">
    <location>
        <begin position="300"/>
        <end position="317"/>
    </location>
</feature>
<feature type="domain" description="BRCT" evidence="2">
    <location>
        <begin position="395"/>
        <end position="484"/>
    </location>
</feature>
<dbReference type="InterPro" id="IPR001357">
    <property type="entry name" value="BRCT_dom"/>
</dbReference>
<feature type="compositionally biased region" description="Basic and acidic residues" evidence="1">
    <location>
        <begin position="250"/>
        <end position="299"/>
    </location>
</feature>
<proteinExistence type="predicted"/>
<feature type="compositionally biased region" description="Basic and acidic residues" evidence="1">
    <location>
        <begin position="162"/>
        <end position="171"/>
    </location>
</feature>
<evidence type="ECO:0000259" key="2">
    <source>
        <dbReference type="PROSITE" id="PS50172"/>
    </source>
</evidence>
<sequence length="706" mass="79141">MSTPTRKRRLPEWITTNINKAPKEAKSANARNGGTSPNKILETEETGSRASRKEITRGAGRASISRSREAKVSGTVGSSEDIDVQTTPEITEELDAATDTSFSGRKSSATNSTGLMGKELKLSGETAERKPRRELQANVKQEPEGRVGGVPPRKPSSGFQSRVKEEPEERVGVVPSGGPSREFHARVKEDPEVKIDNATPRKPIGESQFKVNEKPKAAVEDAPWRKPSSDTRIKPEPEVRALGHSSVQVGEDRRNLSAQKEESMDSKEKRQLQIETTRKNVHDQLQKPRRERLEDDRGNHTSSMPQVQTAKSNYTSQRDPDRKVQQNEMISQDDSDIREQDINTHFPTRDATNVNSKPLVRPFSKLLVSLVAFSTTTGKESHEMITRLASELLADDVVLFQAGVMFTISGLVNPERAELRKMALDMGAEYRPSWSSDSTLLIAALANTPSFNQVKAAGGTIVKKEWVMECYKRKELVPIEEYLMHVGNPWRTGHDGDESPLIGVEEVSPGQTAETPPSHHKKLPSRSPAEDRTKVPEMVKTKATRAEVERWFVEDFNSLRSWLEKRPEKPDEEMLDATAAQGLVACLEDAIRSLEENKGLEMVLDSWEFIPRAIRELEKEVSQVNRMERVVTEAERFKSIYTAEMEKRGFTGAQTEEEQIDDDATDIMSDTDSRDPADYNSDDTEDLDEDEITACQLQILHRFGLD</sequence>
<feature type="compositionally biased region" description="Polar residues" evidence="1">
    <location>
        <begin position="98"/>
        <end position="114"/>
    </location>
</feature>
<dbReference type="InterPro" id="IPR036420">
    <property type="entry name" value="BRCT_dom_sf"/>
</dbReference>
<gene>
    <name evidence="3" type="ORF">R1sor_013079</name>
</gene>
<dbReference type="AlphaFoldDB" id="A0ABD3H8T3"/>
<feature type="region of interest" description="Disordered" evidence="1">
    <location>
        <begin position="1"/>
        <end position="339"/>
    </location>
</feature>
<dbReference type="PANTHER" id="PTHR11370">
    <property type="entry name" value="DNA-REPAIR PROTEIN XRCC1"/>
    <property type="match status" value="1"/>
</dbReference>
<comment type="caution">
    <text evidence="3">The sequence shown here is derived from an EMBL/GenBank/DDBJ whole genome shotgun (WGS) entry which is preliminary data.</text>
</comment>
<feature type="compositionally biased region" description="Polar residues" evidence="1">
    <location>
        <begin position="29"/>
        <end position="38"/>
    </location>
</feature>
<evidence type="ECO:0000256" key="1">
    <source>
        <dbReference type="SAM" id="MobiDB-lite"/>
    </source>
</evidence>
<evidence type="ECO:0000313" key="3">
    <source>
        <dbReference type="EMBL" id="KAL3686770.1"/>
    </source>
</evidence>
<dbReference type="SMART" id="SM00292">
    <property type="entry name" value="BRCT"/>
    <property type="match status" value="1"/>
</dbReference>
<evidence type="ECO:0000313" key="4">
    <source>
        <dbReference type="Proteomes" id="UP001633002"/>
    </source>
</evidence>
<reference evidence="3 4" key="1">
    <citation type="submission" date="2024-09" db="EMBL/GenBank/DDBJ databases">
        <title>Chromosome-scale assembly of Riccia sorocarpa.</title>
        <authorList>
            <person name="Paukszto L."/>
        </authorList>
    </citation>
    <scope>NUCLEOTIDE SEQUENCE [LARGE SCALE GENOMIC DNA]</scope>
    <source>
        <strain evidence="3">LP-2024</strain>
        <tissue evidence="3">Aerial parts of the thallus</tissue>
    </source>
</reference>
<protein>
    <recommendedName>
        <fullName evidence="2">BRCT domain-containing protein</fullName>
    </recommendedName>
</protein>
<dbReference type="PANTHER" id="PTHR11370:SF5">
    <property type="entry name" value="DNA REPAIR PROTEIN XRCC1"/>
    <property type="match status" value="1"/>
</dbReference>
<feature type="region of interest" description="Disordered" evidence="1">
    <location>
        <begin position="648"/>
        <end position="690"/>
    </location>
</feature>
<dbReference type="PROSITE" id="PS50172">
    <property type="entry name" value="BRCT"/>
    <property type="match status" value="1"/>
</dbReference>
<dbReference type="Gene3D" id="3.40.50.10190">
    <property type="entry name" value="BRCT domain"/>
    <property type="match status" value="1"/>
</dbReference>
<feature type="compositionally biased region" description="Acidic residues" evidence="1">
    <location>
        <begin position="655"/>
        <end position="665"/>
    </location>
</feature>
<keyword evidence="4" id="KW-1185">Reference proteome</keyword>
<feature type="compositionally biased region" description="Acidic residues" evidence="1">
    <location>
        <begin position="680"/>
        <end position="690"/>
    </location>
</feature>
<dbReference type="Proteomes" id="UP001633002">
    <property type="component" value="Unassembled WGS sequence"/>
</dbReference>
<organism evidence="3 4">
    <name type="scientific">Riccia sorocarpa</name>
    <dbReference type="NCBI Taxonomy" id="122646"/>
    <lineage>
        <taxon>Eukaryota</taxon>
        <taxon>Viridiplantae</taxon>
        <taxon>Streptophyta</taxon>
        <taxon>Embryophyta</taxon>
        <taxon>Marchantiophyta</taxon>
        <taxon>Marchantiopsida</taxon>
        <taxon>Marchantiidae</taxon>
        <taxon>Marchantiales</taxon>
        <taxon>Ricciaceae</taxon>
        <taxon>Riccia</taxon>
    </lineage>
</organism>
<dbReference type="Pfam" id="PF00533">
    <property type="entry name" value="BRCT"/>
    <property type="match status" value="1"/>
</dbReference>
<feature type="compositionally biased region" description="Basic and acidic residues" evidence="1">
    <location>
        <begin position="181"/>
        <end position="195"/>
    </location>
</feature>
<dbReference type="SUPFAM" id="SSF52113">
    <property type="entry name" value="BRCT domain"/>
    <property type="match status" value="1"/>
</dbReference>
<accession>A0ABD3H8T3</accession>
<dbReference type="EMBL" id="JBJQOH010000004">
    <property type="protein sequence ID" value="KAL3686770.1"/>
    <property type="molecule type" value="Genomic_DNA"/>
</dbReference>
<name>A0ABD3H8T3_9MARC</name>
<feature type="compositionally biased region" description="Basic and acidic residues" evidence="1">
    <location>
        <begin position="211"/>
        <end position="241"/>
    </location>
</feature>